<evidence type="ECO:0000313" key="2">
    <source>
        <dbReference type="EMBL" id="KAG5271103.1"/>
    </source>
</evidence>
<feature type="region of interest" description="Disordered" evidence="1">
    <location>
        <begin position="1"/>
        <end position="70"/>
    </location>
</feature>
<dbReference type="EMBL" id="JADWDJ010000013">
    <property type="protein sequence ID" value="KAG5271103.1"/>
    <property type="molecule type" value="Genomic_DNA"/>
</dbReference>
<evidence type="ECO:0000313" key="3">
    <source>
        <dbReference type="Proteomes" id="UP000823561"/>
    </source>
</evidence>
<proteinExistence type="predicted"/>
<accession>A0AAV6G7J4</accession>
<evidence type="ECO:0000256" key="1">
    <source>
        <dbReference type="SAM" id="MobiDB-lite"/>
    </source>
</evidence>
<keyword evidence="3" id="KW-1185">Reference proteome</keyword>
<dbReference type="AlphaFoldDB" id="A0AAV6G7J4"/>
<reference evidence="2" key="1">
    <citation type="submission" date="2020-10" db="EMBL/GenBank/DDBJ databases">
        <title>Chromosome-scale genome assembly of the Allis shad, Alosa alosa.</title>
        <authorList>
            <person name="Margot Z."/>
            <person name="Christophe K."/>
            <person name="Cabau C."/>
            <person name="Louis A."/>
            <person name="Berthelot C."/>
            <person name="Parey E."/>
            <person name="Roest Crollius H."/>
            <person name="Montfort J."/>
            <person name="Robinson-Rechavi M."/>
            <person name="Bucao C."/>
            <person name="Bouchez O."/>
            <person name="Gislard M."/>
            <person name="Lluch J."/>
            <person name="Milhes M."/>
            <person name="Lampietro C."/>
            <person name="Lopez Roques C."/>
            <person name="Donnadieu C."/>
            <person name="Braasch I."/>
            <person name="Desvignes T."/>
            <person name="Postlethwait J."/>
            <person name="Bobe J."/>
            <person name="Guiguen Y."/>
        </authorList>
    </citation>
    <scope>NUCLEOTIDE SEQUENCE</scope>
    <source>
        <strain evidence="2">M-15738</strain>
        <tissue evidence="2">Blood</tissue>
    </source>
</reference>
<comment type="caution">
    <text evidence="2">The sequence shown here is derived from an EMBL/GenBank/DDBJ whole genome shotgun (WGS) entry which is preliminary data.</text>
</comment>
<organism evidence="2 3">
    <name type="scientific">Alosa alosa</name>
    <name type="common">allis shad</name>
    <dbReference type="NCBI Taxonomy" id="278164"/>
    <lineage>
        <taxon>Eukaryota</taxon>
        <taxon>Metazoa</taxon>
        <taxon>Chordata</taxon>
        <taxon>Craniata</taxon>
        <taxon>Vertebrata</taxon>
        <taxon>Euteleostomi</taxon>
        <taxon>Actinopterygii</taxon>
        <taxon>Neopterygii</taxon>
        <taxon>Teleostei</taxon>
        <taxon>Clupei</taxon>
        <taxon>Clupeiformes</taxon>
        <taxon>Clupeoidei</taxon>
        <taxon>Clupeidae</taxon>
        <taxon>Alosa</taxon>
    </lineage>
</organism>
<dbReference type="Proteomes" id="UP000823561">
    <property type="component" value="Chromosome 13"/>
</dbReference>
<sequence length="70" mass="8100">MERFSTTVRAHGQNNRRLCGPECQSPSRSVKRQELQPDFTGEKENPRHERRLGPRSGPCSRHLRSLSPLF</sequence>
<feature type="compositionally biased region" description="Basic and acidic residues" evidence="1">
    <location>
        <begin position="31"/>
        <end position="47"/>
    </location>
</feature>
<feature type="compositionally biased region" description="Polar residues" evidence="1">
    <location>
        <begin position="1"/>
        <end position="16"/>
    </location>
</feature>
<protein>
    <submittedName>
        <fullName evidence="2">Uncharacterized protein</fullName>
    </submittedName>
</protein>
<gene>
    <name evidence="2" type="ORF">AALO_G00175910</name>
</gene>
<name>A0AAV6G7J4_9TELE</name>